<proteinExistence type="predicted"/>
<dbReference type="InterPro" id="IPR050109">
    <property type="entry name" value="HTH-type_TetR-like_transc_reg"/>
</dbReference>
<dbReference type="PANTHER" id="PTHR30055:SF234">
    <property type="entry name" value="HTH-TYPE TRANSCRIPTIONAL REGULATOR BETI"/>
    <property type="match status" value="1"/>
</dbReference>
<evidence type="ECO:0000256" key="3">
    <source>
        <dbReference type="ARBA" id="ARBA00023163"/>
    </source>
</evidence>
<dbReference type="GO" id="GO:0003700">
    <property type="term" value="F:DNA-binding transcription factor activity"/>
    <property type="evidence" value="ECO:0007669"/>
    <property type="project" value="TreeGrafter"/>
</dbReference>
<dbReference type="OrthoDB" id="9805134at2"/>
<evidence type="ECO:0000256" key="4">
    <source>
        <dbReference type="PROSITE-ProRule" id="PRU00335"/>
    </source>
</evidence>
<keyword evidence="3" id="KW-0804">Transcription</keyword>
<comment type="caution">
    <text evidence="6">The sequence shown here is derived from an EMBL/GenBank/DDBJ whole genome shotgun (WGS) entry which is preliminary data.</text>
</comment>
<organism evidence="6 7">
    <name type="scientific">Thermomonospora umbrina</name>
    <dbReference type="NCBI Taxonomy" id="111806"/>
    <lineage>
        <taxon>Bacteria</taxon>
        <taxon>Bacillati</taxon>
        <taxon>Actinomycetota</taxon>
        <taxon>Actinomycetes</taxon>
        <taxon>Streptosporangiales</taxon>
        <taxon>Thermomonosporaceae</taxon>
        <taxon>Thermomonospora</taxon>
    </lineage>
</organism>
<keyword evidence="2 4" id="KW-0238">DNA-binding</keyword>
<dbReference type="InterPro" id="IPR001647">
    <property type="entry name" value="HTH_TetR"/>
</dbReference>
<dbReference type="PRINTS" id="PR00455">
    <property type="entry name" value="HTHTETR"/>
</dbReference>
<dbReference type="PROSITE" id="PS50977">
    <property type="entry name" value="HTH_TETR_2"/>
    <property type="match status" value="1"/>
</dbReference>
<name>A0A3D9SW83_9ACTN</name>
<dbReference type="GO" id="GO:0000976">
    <property type="term" value="F:transcription cis-regulatory region binding"/>
    <property type="evidence" value="ECO:0007669"/>
    <property type="project" value="TreeGrafter"/>
</dbReference>
<gene>
    <name evidence="6" type="ORF">DFJ69_5374</name>
</gene>
<evidence type="ECO:0000256" key="2">
    <source>
        <dbReference type="ARBA" id="ARBA00023125"/>
    </source>
</evidence>
<dbReference type="Pfam" id="PF21351">
    <property type="entry name" value="TetR_C_41"/>
    <property type="match status" value="1"/>
</dbReference>
<dbReference type="Pfam" id="PF00440">
    <property type="entry name" value="TetR_N"/>
    <property type="match status" value="1"/>
</dbReference>
<evidence type="ECO:0000313" key="6">
    <source>
        <dbReference type="EMBL" id="REE99857.1"/>
    </source>
</evidence>
<reference evidence="6 7" key="1">
    <citation type="submission" date="2018-08" db="EMBL/GenBank/DDBJ databases">
        <title>Sequencing the genomes of 1000 actinobacteria strains.</title>
        <authorList>
            <person name="Klenk H.-P."/>
        </authorList>
    </citation>
    <scope>NUCLEOTIDE SEQUENCE [LARGE SCALE GENOMIC DNA]</scope>
    <source>
        <strain evidence="6 7">DSM 43927</strain>
    </source>
</reference>
<dbReference type="SUPFAM" id="SSF46689">
    <property type="entry name" value="Homeodomain-like"/>
    <property type="match status" value="1"/>
</dbReference>
<evidence type="ECO:0000256" key="1">
    <source>
        <dbReference type="ARBA" id="ARBA00023015"/>
    </source>
</evidence>
<dbReference type="AlphaFoldDB" id="A0A3D9SW83"/>
<protein>
    <submittedName>
        <fullName evidence="6">TetR family transcriptional regulator</fullName>
    </submittedName>
</protein>
<keyword evidence="1" id="KW-0805">Transcription regulation</keyword>
<dbReference type="InterPro" id="IPR009057">
    <property type="entry name" value="Homeodomain-like_sf"/>
</dbReference>
<evidence type="ECO:0000259" key="5">
    <source>
        <dbReference type="PROSITE" id="PS50977"/>
    </source>
</evidence>
<sequence>MSPVKSRREQYSEATKAALLEAATRRFAERGYAGTALEDVAADTRVTRGAVYHHFASKIALFQAVFDGLEGDTVRLVTAAVEAAGDDPWAMVRAALGSFLDRCCDPVYGRVVWQEAPIALGWERWKECEEEYAYGQIEQLVHAVADASDVVTLPLEPLARITFHILGAAGMALAEAAEQDKPRVRDEYERVIWHLLTSVRV</sequence>
<keyword evidence="7" id="KW-1185">Reference proteome</keyword>
<accession>A0A3D9SW83</accession>
<dbReference type="RefSeq" id="WP_116025088.1">
    <property type="nucleotide sequence ID" value="NZ_QTTT01000001.1"/>
</dbReference>
<feature type="domain" description="HTH tetR-type" evidence="5">
    <location>
        <begin position="13"/>
        <end position="73"/>
    </location>
</feature>
<evidence type="ECO:0000313" key="7">
    <source>
        <dbReference type="Proteomes" id="UP000256661"/>
    </source>
</evidence>
<dbReference type="EMBL" id="QTTT01000001">
    <property type="protein sequence ID" value="REE99857.1"/>
    <property type="molecule type" value="Genomic_DNA"/>
</dbReference>
<feature type="DNA-binding region" description="H-T-H motif" evidence="4">
    <location>
        <begin position="36"/>
        <end position="55"/>
    </location>
</feature>
<dbReference type="Gene3D" id="1.10.357.10">
    <property type="entry name" value="Tetracycline Repressor, domain 2"/>
    <property type="match status" value="1"/>
</dbReference>
<dbReference type="InterPro" id="IPR049484">
    <property type="entry name" value="Rv0078-like_C"/>
</dbReference>
<dbReference type="Proteomes" id="UP000256661">
    <property type="component" value="Unassembled WGS sequence"/>
</dbReference>
<dbReference type="PANTHER" id="PTHR30055">
    <property type="entry name" value="HTH-TYPE TRANSCRIPTIONAL REGULATOR RUTR"/>
    <property type="match status" value="1"/>
</dbReference>